<evidence type="ECO:0000259" key="1">
    <source>
        <dbReference type="PROSITE" id="PS50404"/>
    </source>
</evidence>
<gene>
    <name evidence="2" type="ORF">DSM104443_03049</name>
</gene>
<dbReference type="Gene3D" id="3.40.30.10">
    <property type="entry name" value="Glutaredoxin"/>
    <property type="match status" value="1"/>
</dbReference>
<dbReference type="PANTHER" id="PTHR42673:SF21">
    <property type="entry name" value="GLUTATHIONE S-TRANSFERASE YFCF"/>
    <property type="match status" value="1"/>
</dbReference>
<dbReference type="GO" id="GO:0016034">
    <property type="term" value="F:maleylacetoacetate isomerase activity"/>
    <property type="evidence" value="ECO:0007669"/>
    <property type="project" value="TreeGrafter"/>
</dbReference>
<dbReference type="KEGG" id="uru:DSM104443_03049"/>
<dbReference type="InterPro" id="IPR036282">
    <property type="entry name" value="Glutathione-S-Trfase_C_sf"/>
</dbReference>
<protein>
    <recommendedName>
        <fullName evidence="1">GST N-terminal domain-containing protein</fullName>
    </recommendedName>
</protein>
<dbReference type="RefSeq" id="WP_171093749.1">
    <property type="nucleotide sequence ID" value="NZ_CP053069.1"/>
</dbReference>
<dbReference type="GO" id="GO:0004364">
    <property type="term" value="F:glutathione transferase activity"/>
    <property type="evidence" value="ECO:0007669"/>
    <property type="project" value="TreeGrafter"/>
</dbReference>
<dbReference type="PROSITE" id="PS50404">
    <property type="entry name" value="GST_NTER"/>
    <property type="match status" value="1"/>
</dbReference>
<accession>A0A6M4GXI6</accession>
<dbReference type="GO" id="GO:0006749">
    <property type="term" value="P:glutathione metabolic process"/>
    <property type="evidence" value="ECO:0007669"/>
    <property type="project" value="TreeGrafter"/>
</dbReference>
<organism evidence="2 3">
    <name type="scientific">Usitatibacter rugosus</name>
    <dbReference type="NCBI Taxonomy" id="2732067"/>
    <lineage>
        <taxon>Bacteria</taxon>
        <taxon>Pseudomonadati</taxon>
        <taxon>Pseudomonadota</taxon>
        <taxon>Betaproteobacteria</taxon>
        <taxon>Nitrosomonadales</taxon>
        <taxon>Usitatibacteraceae</taxon>
        <taxon>Usitatibacter</taxon>
    </lineage>
</organism>
<dbReference type="SUPFAM" id="SSF47616">
    <property type="entry name" value="GST C-terminal domain-like"/>
    <property type="match status" value="1"/>
</dbReference>
<dbReference type="SUPFAM" id="SSF52833">
    <property type="entry name" value="Thioredoxin-like"/>
    <property type="match status" value="1"/>
</dbReference>
<name>A0A6M4GXI6_9PROT</name>
<reference evidence="2 3" key="1">
    <citation type="submission" date="2020-04" db="EMBL/GenBank/DDBJ databases">
        <title>Usitatibacter rugosus gen. nov., sp. nov. and Usitatibacter palustris sp. nov., novel members of Usitatibacteraceae fam. nov. within the order Nitrosomonadales isolated from soil.</title>
        <authorList>
            <person name="Huber K.J."/>
            <person name="Neumann-Schaal M."/>
            <person name="Geppert A."/>
            <person name="Luckner M."/>
            <person name="Wanner G."/>
            <person name="Overmann J."/>
        </authorList>
    </citation>
    <scope>NUCLEOTIDE SEQUENCE [LARGE SCALE GENOMIC DNA]</scope>
    <source>
        <strain evidence="2 3">0125_3</strain>
    </source>
</reference>
<dbReference type="InterPro" id="IPR036249">
    <property type="entry name" value="Thioredoxin-like_sf"/>
</dbReference>
<dbReference type="AlphaFoldDB" id="A0A6M4GXI6"/>
<dbReference type="InterPro" id="IPR004045">
    <property type="entry name" value="Glutathione_S-Trfase_N"/>
</dbReference>
<proteinExistence type="predicted"/>
<dbReference type="Pfam" id="PF13417">
    <property type="entry name" value="GST_N_3"/>
    <property type="match status" value="1"/>
</dbReference>
<dbReference type="Gene3D" id="1.20.1050.10">
    <property type="match status" value="1"/>
</dbReference>
<dbReference type="EMBL" id="CP053069">
    <property type="protein sequence ID" value="QJR11966.1"/>
    <property type="molecule type" value="Genomic_DNA"/>
</dbReference>
<sequence>MVLVGKLDSPYVRRVAVSMRLMGLAFEHRPVSVFSTYEQYRKINPVVKSPSFLADDGTLLMDSSLILDYVEAVAPPERRLMPADVKARLATLRLIGFAMAGNEKCVQVHYEHTQRPAEKVHGAWLERVTTQANAAFEELEVDVLGLKGGWFGGPRLDAADVAVAIAWRFSQHYCVKEVPAAKYPALVAYSARAEALPEFTAFPVGN</sequence>
<feature type="domain" description="GST N-terminal" evidence="1">
    <location>
        <begin position="1"/>
        <end position="78"/>
    </location>
</feature>
<evidence type="ECO:0000313" key="2">
    <source>
        <dbReference type="EMBL" id="QJR11966.1"/>
    </source>
</evidence>
<dbReference type="PANTHER" id="PTHR42673">
    <property type="entry name" value="MALEYLACETOACETATE ISOMERASE"/>
    <property type="match status" value="1"/>
</dbReference>
<dbReference type="GO" id="GO:0006559">
    <property type="term" value="P:L-phenylalanine catabolic process"/>
    <property type="evidence" value="ECO:0007669"/>
    <property type="project" value="TreeGrafter"/>
</dbReference>
<evidence type="ECO:0000313" key="3">
    <source>
        <dbReference type="Proteomes" id="UP000501534"/>
    </source>
</evidence>
<dbReference type="CDD" id="cd00570">
    <property type="entry name" value="GST_N_family"/>
    <property type="match status" value="1"/>
</dbReference>
<dbReference type="Proteomes" id="UP000501534">
    <property type="component" value="Chromosome"/>
</dbReference>
<dbReference type="Pfam" id="PF13410">
    <property type="entry name" value="GST_C_2"/>
    <property type="match status" value="1"/>
</dbReference>
<keyword evidence="3" id="KW-1185">Reference proteome</keyword>